<feature type="transmembrane region" description="Helical" evidence="1">
    <location>
        <begin position="261"/>
        <end position="283"/>
    </location>
</feature>
<keyword evidence="1" id="KW-0812">Transmembrane</keyword>
<evidence type="ECO:0000259" key="2">
    <source>
        <dbReference type="Pfam" id="PF01757"/>
    </source>
</evidence>
<feature type="transmembrane region" description="Helical" evidence="1">
    <location>
        <begin position="329"/>
        <end position="350"/>
    </location>
</feature>
<organism evidence="3 4">
    <name type="scientific">Fundicoccus culcitae</name>
    <dbReference type="NCBI Taxonomy" id="2969821"/>
    <lineage>
        <taxon>Bacteria</taxon>
        <taxon>Bacillati</taxon>
        <taxon>Bacillota</taxon>
        <taxon>Bacilli</taxon>
        <taxon>Lactobacillales</taxon>
        <taxon>Aerococcaceae</taxon>
        <taxon>Fundicoccus</taxon>
    </lineage>
</organism>
<dbReference type="InterPro" id="IPR002656">
    <property type="entry name" value="Acyl_transf_3_dom"/>
</dbReference>
<feature type="transmembrane region" description="Helical" evidence="1">
    <location>
        <begin position="304"/>
        <end position="323"/>
    </location>
</feature>
<feature type="transmembrane region" description="Helical" evidence="1">
    <location>
        <begin position="170"/>
        <end position="190"/>
    </location>
</feature>
<keyword evidence="3" id="KW-0808">Transferase</keyword>
<keyword evidence="1" id="KW-0472">Membrane</keyword>
<keyword evidence="4" id="KW-1185">Reference proteome</keyword>
<dbReference type="PANTHER" id="PTHR23028">
    <property type="entry name" value="ACETYLTRANSFERASE"/>
    <property type="match status" value="1"/>
</dbReference>
<protein>
    <submittedName>
        <fullName evidence="3">Acyltransferase</fullName>
    </submittedName>
</protein>
<feature type="transmembrane region" description="Helical" evidence="1">
    <location>
        <begin position="12"/>
        <end position="30"/>
    </location>
</feature>
<evidence type="ECO:0000256" key="1">
    <source>
        <dbReference type="SAM" id="Phobius"/>
    </source>
</evidence>
<feature type="domain" description="Acyltransferase 3" evidence="2">
    <location>
        <begin position="13"/>
        <end position="342"/>
    </location>
</feature>
<feature type="transmembrane region" description="Helical" evidence="1">
    <location>
        <begin position="202"/>
        <end position="222"/>
    </location>
</feature>
<gene>
    <name evidence="3" type="ORF">NRE15_02860</name>
</gene>
<sequence>MNDQKKVNRIQLFDGLKGVAIITIIAYYLFQHLVPGGFLAVNLFLVIAGFFNFRHFTTLNLNQPVKVIKNYYASRFKRLFFPMLAMIMVTITYIMLFQRDFFYNIRNMSLSSLLFVNNYYQIFNEQSYFVQAANPSPFTHLWYVSLYAQLVLLTPLMVYLFYAWHRRPSISVNMLLIVSAISAILMAYLYDGGDPTRIYYDLLTRLSAYTFGGAIGYLYPIRLKPKPMKRNVKLTFNMIGTVAILLLFVMVRFMYGTQAFAYRFGLTLFSIVCGLFIISSIHPETLWSKIISFPVFTWLGKRSMSYYLWFYPVHLIIPSQITFINDNVWLHTLVQVVIIMVLAEITYQLFEKQAIVLPIGQDFNWKKMKYQVRYLIDHPQALINIKIITVIYLLFFVGGTVGLAITPETRDTDSEDLQTLIENNQQLAQDTIANNTQNNKVINNIEGLSQEELLYANGLDVTFIGDSVLLAAAEQINEVFPKAKLSGQEGRQLYNSVDVVKELESLDRLMPTVIVVLGSNGTFTEGQLNDFINAIGPDRSIYFLTSNADRSWVSDANSQLEASTRRFGNVNIIDWASYANDHPEWLRDYAHPTVEGSLEMAKLIAKDLYRTR</sequence>
<feature type="transmembrane region" description="Helical" evidence="1">
    <location>
        <begin position="141"/>
        <end position="163"/>
    </location>
</feature>
<name>A0ABY5P834_9LACT</name>
<feature type="transmembrane region" description="Helical" evidence="1">
    <location>
        <begin position="79"/>
        <end position="98"/>
    </location>
</feature>
<dbReference type="Pfam" id="PF01757">
    <property type="entry name" value="Acyl_transf_3"/>
    <property type="match status" value="1"/>
</dbReference>
<dbReference type="InterPro" id="IPR050879">
    <property type="entry name" value="Acyltransferase_3"/>
</dbReference>
<proteinExistence type="predicted"/>
<keyword evidence="3" id="KW-0012">Acyltransferase</keyword>
<keyword evidence="1" id="KW-1133">Transmembrane helix</keyword>
<reference evidence="3 4" key="1">
    <citation type="submission" date="2022-08" db="EMBL/GenBank/DDBJ databases">
        <title>Aerococcaceae sp. nov isolated from spoiled eye mask.</title>
        <authorList>
            <person name="Zhou G."/>
            <person name="Xie X.-B."/>
            <person name="Shi Q.-S."/>
            <person name="Wang Y.-S."/>
            <person name="Wen X."/>
            <person name="Peng H."/>
            <person name="Yang X.-J."/>
            <person name="Tao H.-B."/>
            <person name="Huang X.-M."/>
        </authorList>
    </citation>
    <scope>NUCLEOTIDE SEQUENCE [LARGE SCALE GENOMIC DNA]</scope>
    <source>
        <strain evidence="4">DM20194951</strain>
    </source>
</reference>
<feature type="transmembrane region" description="Helical" evidence="1">
    <location>
        <begin position="36"/>
        <end position="53"/>
    </location>
</feature>
<feature type="transmembrane region" description="Helical" evidence="1">
    <location>
        <begin position="383"/>
        <end position="405"/>
    </location>
</feature>
<dbReference type="GO" id="GO:0016746">
    <property type="term" value="F:acyltransferase activity"/>
    <property type="evidence" value="ECO:0007669"/>
    <property type="project" value="UniProtKB-KW"/>
</dbReference>
<dbReference type="SUPFAM" id="SSF52266">
    <property type="entry name" value="SGNH hydrolase"/>
    <property type="match status" value="1"/>
</dbReference>
<dbReference type="Proteomes" id="UP001315967">
    <property type="component" value="Chromosome"/>
</dbReference>
<dbReference type="EMBL" id="CP102453">
    <property type="protein sequence ID" value="UUX34608.1"/>
    <property type="molecule type" value="Genomic_DNA"/>
</dbReference>
<dbReference type="PANTHER" id="PTHR23028:SF53">
    <property type="entry name" value="ACYL_TRANSF_3 DOMAIN-CONTAINING PROTEIN"/>
    <property type="match status" value="1"/>
</dbReference>
<accession>A0ABY5P834</accession>
<evidence type="ECO:0000313" key="3">
    <source>
        <dbReference type="EMBL" id="UUX34608.1"/>
    </source>
</evidence>
<dbReference type="RefSeq" id="WP_313794108.1">
    <property type="nucleotide sequence ID" value="NZ_CP102453.1"/>
</dbReference>
<feature type="transmembrane region" description="Helical" evidence="1">
    <location>
        <begin position="234"/>
        <end position="255"/>
    </location>
</feature>
<evidence type="ECO:0000313" key="4">
    <source>
        <dbReference type="Proteomes" id="UP001315967"/>
    </source>
</evidence>